<dbReference type="InterPro" id="IPR014721">
    <property type="entry name" value="Ribsml_uS5_D2-typ_fold_subgr"/>
</dbReference>
<dbReference type="InterPro" id="IPR027503">
    <property type="entry name" value="Lonm_euk"/>
</dbReference>
<dbReference type="GO" id="GO:1990573">
    <property type="term" value="P:potassium ion import across plasma membrane"/>
    <property type="evidence" value="ECO:0007669"/>
    <property type="project" value="TreeGrafter"/>
</dbReference>
<dbReference type="PROSITE" id="PS51786">
    <property type="entry name" value="LON_PROTEOLYTIC"/>
    <property type="match status" value="1"/>
</dbReference>
<dbReference type="GO" id="GO:0004176">
    <property type="term" value="F:ATP-dependent peptidase activity"/>
    <property type="evidence" value="ECO:0007669"/>
    <property type="project" value="UniProtKB-UniRule"/>
</dbReference>
<sequence length="2413" mass="267786">MLPPGISKLWNARWAYRYGRSLGEISSRSESYSLRYQPLKSITQTQKIISRTACQCQQGSSVSRKIINTTPLLTRGKYLRQLSSLSLCSSNSHISSNNVGVATRFYSSESSSGSKPSDGAASASGGEDGEDSGGEDEAPSQNIPNIEQFSTTNQFPLVPITVPDYFPKVPVIPIQRNPVFPKFIKMIEISDKPLMELIRRKVGLNQPFAGAFLKKDDSDEGDTVEKLDDIYNIGTFVQIHELQDLGNKLRMIVMGHRRIKITDIVDGEAEIEEKTDDTAYSKIKDSIKSAIQHQQDGKKKTGVRRGKKKESPLPDEPAPKLKVKDVDKNKILMVEVDNLIHAHFEQTDEIKALTAEIVKTIRDIIAMNPLYRESVAQMIQAGQRVIDNPVYLADLGAALTSAESHELQEVIEEMDVPKRLMLTLSLLKKEYQMSKLQEKISKEVEDKVKAQHKKYMLQEQLKVIKKELGLEKDDKDAIEEKFRKRLEGLEIPEHVREVIDEELTKLGFLDNHSSEFNVTRNYLDWLTSLPWGKFSEENLELGQAKVILEEDHYGMDDVKNRILEFIAVSKLKGSTQGKILCFYGPPGVGKTSIAKSIARALNREFFRFSVGGMTDVAEIRGHRRTYVGAMPGKVIQCLKKTKTENPLLLIDEVDKIGKGYQGDPASALLEMLDPEQNVNFLDHYLDVPVDLSKVLFICTANVTDTIPEPLRDRMEMIDVSGYVAEEKVAIAERYLIPQAEKSTGLGQEKMHIDVDALRTLIKQYCRESGVRGLQKQIEKIYRKGAYKIVSDEKTEQIEISNSNLQDFVGKPIFTSDRMYDTTPPGVVMGLAWTAMGGSALYIETSLKKPVDPEAKEPGSVELTGHLGDVMKESGRIAHTVAKKILVEKQPDNMVLQNGHIHLHVPEGATPKDGPSAGCTLVSALLSLAMDKPLRQNLAMTGEISLTGKVLPVGGIKEKAIAAKRAGVSCIILPAENKKDYSDLQTFITDGLEPVDHVVAVWRTKNMEMSAVGEKDSNQQGEDKKEDPNMDKSQESNPENKDDHKKSRFKVVFVSEGEPKNKGDSMNEENVKNENKPDADGVFSTSTDPTDTVNSSSPISPQFTVGYDTHGYDTTNLKTFGQNTIEALPCIDHYRNLASTTANMMKQRPTLLELHDPDVVQDALQKHEEERQRVNEPLLSESNGVITPGDVEAAPKAKKTEAVKFGWITGVLVRCLLNIFGVMLFLRLPWVVGQAGMGFSALIVLLSCVVTTITALSMSAICTNGQIKGGGAYYLISRSLGPEFGGAIGLIFSVANAVAVAMYVVGFAETVRDIMLAHGVLMVDYTNDVRIIGVITIIFLLVIAMVGMEWEARAQLGLLAVLVIAIINFIIGTFIPPTESKQEKGFVGYRGDIFVQNIGPGFRDGENFFSVFSIFFPAATGILAGANISGDLKDAQKAIPKGTLLAIVISTITYVVCAWMVGSCVLRDAAGPSILSLHPGANLTNISYSAETLLNVTMAVRNETDCSRETCDYGLMNDMAVMELVSGFGPIITAGIFSATLSSALASLVSAPKVFQAVCKDKIFPYITVFAKGYGKSGEPWRAYILTFFIAIAFILIGELNAIAPIISNFFLMSYALINYSCFDASLAKSPGWRPAFRYYSMWISLFGAVICLGVMFVINWYAALITFIIVAALYIYVHHTKPDVNWGSSTQAHVYRNALQSTLKLVTVLEHVKNFRPQVLVLTGKPMKRPALIDFTSLITKNVGLMMCGEVLKGRQEDHVKSLKSQTQETYDWLYKRKVKAFYQPITATNLRLGTQALMQACGAGKMKPNTLFVGFKSDWLNNEPGEITEYVNIIHDAFDLQYGVGILRLKEGLDHSEFTADDSDNEADQHDQWEDLRAHSNTPTPNTGLSHEPSPVSDDLRNSPSNASLDPVSSGPKNKPSKFSIHPVSDDLQNTPSKPSFHLGDQESEIAPSKEEESEKVTPLKAVFNSEGSKDGGSEKDLSKNTDNAEQTDNDAEPQPSNASNNVIPSKEGEKDKSSSDAKTEKSSDPKENESTDTDKQLESQNKSIDNEDLEKKSNDDTNPEAKKAEDIKTVSNAADSKPKLKPSHSKKFVISKIEEDVLPKSNEKKEVKPEDNEEKDKMEKKLKIEIEKVNDTLSKEEENKPEIHIEDETKSEPSESTKLLEDTNHLNADKLSPLKKSTDSLNVPQTKLSRDASCDVIVKGQKHKMDKTVLQNVNRFQRKQKKGTIDVWWLFDDGGLTLLVPYILSTKAYWSNCKLRVFTAGTKKGELDRDQRYMANLLSKFRIDYSVINTLSSVGKKPSQKSFKEFKDLIAGWMLKEEEGETSTSHPWKISSEELLKNKDKTYRQCRLRELLLEHSNDAALIVMTLPMPRKGTSAALYMAWIETLTRGMPPILLLRGNQESVLTYYS</sequence>
<evidence type="ECO:0000256" key="1">
    <source>
        <dbReference type="ARBA" id="ARBA00004305"/>
    </source>
</evidence>
<reference evidence="29" key="1">
    <citation type="submission" date="2022-03" db="EMBL/GenBank/DDBJ databases">
        <authorList>
            <person name="Martin C."/>
        </authorList>
    </citation>
    <scope>NUCLEOTIDE SEQUENCE</scope>
</reference>
<feature type="binding site" evidence="24">
    <location>
        <begin position="584"/>
        <end position="591"/>
    </location>
    <ligand>
        <name>ATP</name>
        <dbReference type="ChEBI" id="CHEBI:30616"/>
    </ligand>
</feature>
<evidence type="ECO:0000256" key="2">
    <source>
        <dbReference type="ARBA" id="ARBA00004651"/>
    </source>
</evidence>
<dbReference type="GO" id="GO:0034599">
    <property type="term" value="P:cellular response to oxidative stress"/>
    <property type="evidence" value="ECO:0007669"/>
    <property type="project" value="UniProtKB-UniRule"/>
</dbReference>
<dbReference type="GO" id="GO:0070407">
    <property type="term" value="P:oxidation-dependent protein catabolic process"/>
    <property type="evidence" value="ECO:0007669"/>
    <property type="project" value="UniProtKB-UniRule"/>
</dbReference>
<dbReference type="GO" id="GO:0043565">
    <property type="term" value="F:sequence-specific DNA binding"/>
    <property type="evidence" value="ECO:0007669"/>
    <property type="project" value="UniProtKB-UniRule"/>
</dbReference>
<evidence type="ECO:0000256" key="23">
    <source>
        <dbReference type="ARBA" id="ARBA00050665"/>
    </source>
</evidence>
<keyword evidence="6 24" id="KW-0645">Protease</keyword>
<feature type="active site" evidence="24 25">
    <location>
        <position position="958"/>
    </location>
</feature>
<dbReference type="NCBIfam" id="TIGR00763">
    <property type="entry name" value="lon"/>
    <property type="match status" value="1"/>
</dbReference>
<dbReference type="GO" id="GO:0004252">
    <property type="term" value="F:serine-type endopeptidase activity"/>
    <property type="evidence" value="ECO:0007669"/>
    <property type="project" value="UniProtKB-UniRule"/>
</dbReference>
<feature type="compositionally biased region" description="Low complexity" evidence="27">
    <location>
        <begin position="107"/>
        <end position="125"/>
    </location>
</feature>
<evidence type="ECO:0000256" key="12">
    <source>
        <dbReference type="ARBA" id="ARBA00022847"/>
    </source>
</evidence>
<feature type="compositionally biased region" description="Polar residues" evidence="27">
    <location>
        <begin position="1880"/>
        <end position="1890"/>
    </location>
</feature>
<feature type="compositionally biased region" description="Basic residues" evidence="27">
    <location>
        <begin position="2085"/>
        <end position="2095"/>
    </location>
</feature>
<evidence type="ECO:0000256" key="22">
    <source>
        <dbReference type="ARBA" id="ARBA00023214"/>
    </source>
</evidence>
<feature type="compositionally biased region" description="Basic and acidic residues" evidence="27">
    <location>
        <begin position="2098"/>
        <end position="2125"/>
    </location>
</feature>
<dbReference type="Pfam" id="PF00324">
    <property type="entry name" value="AA_permease"/>
    <property type="match status" value="1"/>
</dbReference>
<dbReference type="FunFam" id="3.30.230.10:FF:000015">
    <property type="entry name" value="Lon protease homolog, mitochondrial"/>
    <property type="match status" value="1"/>
</dbReference>
<dbReference type="Gene3D" id="1.20.5.5270">
    <property type="match status" value="1"/>
</dbReference>
<evidence type="ECO:0000256" key="4">
    <source>
        <dbReference type="ARBA" id="ARBA00022448"/>
    </source>
</evidence>
<dbReference type="GO" id="GO:0055064">
    <property type="term" value="P:chloride ion homeostasis"/>
    <property type="evidence" value="ECO:0007669"/>
    <property type="project" value="TreeGrafter"/>
</dbReference>
<dbReference type="FunFam" id="1.10.8.60:FF:000043">
    <property type="entry name" value="Lon protease homolog, mitochondrial"/>
    <property type="match status" value="1"/>
</dbReference>
<dbReference type="Gene3D" id="1.20.58.1480">
    <property type="match status" value="1"/>
</dbReference>
<evidence type="ECO:0000256" key="26">
    <source>
        <dbReference type="RuleBase" id="RU000591"/>
    </source>
</evidence>
<dbReference type="GO" id="GO:0051131">
    <property type="term" value="P:chaperone-mediated protein complex assembly"/>
    <property type="evidence" value="ECO:0007669"/>
    <property type="project" value="UniProtKB-UniRule"/>
</dbReference>
<evidence type="ECO:0000313" key="29">
    <source>
        <dbReference type="EMBL" id="CAH1797293.1"/>
    </source>
</evidence>
<dbReference type="Pfam" id="PF02190">
    <property type="entry name" value="LON_substr_bdg"/>
    <property type="match status" value="1"/>
</dbReference>
<keyword evidence="9 24" id="KW-0378">Hydrolase</keyword>
<evidence type="ECO:0000256" key="6">
    <source>
        <dbReference type="ARBA" id="ARBA00022670"/>
    </source>
</evidence>
<evidence type="ECO:0000256" key="25">
    <source>
        <dbReference type="PROSITE-ProRule" id="PRU01122"/>
    </source>
</evidence>
<evidence type="ECO:0000256" key="3">
    <source>
        <dbReference type="ARBA" id="ARBA00010593"/>
    </source>
</evidence>
<feature type="transmembrane region" description="Helical" evidence="28">
    <location>
        <begin position="1523"/>
        <end position="1545"/>
    </location>
</feature>
<dbReference type="InterPro" id="IPR003959">
    <property type="entry name" value="ATPase_AAA_core"/>
</dbReference>
<dbReference type="PRINTS" id="PR00830">
    <property type="entry name" value="ENDOLAPTASE"/>
</dbReference>
<evidence type="ECO:0000313" key="30">
    <source>
        <dbReference type="Proteomes" id="UP000749559"/>
    </source>
</evidence>
<evidence type="ECO:0000256" key="19">
    <source>
        <dbReference type="ARBA" id="ARBA00023136"/>
    </source>
</evidence>
<evidence type="ECO:0000256" key="18">
    <source>
        <dbReference type="ARBA" id="ARBA00023128"/>
    </source>
</evidence>
<dbReference type="GO" id="GO:0008511">
    <property type="term" value="F:sodium:potassium:chloride symporter activity"/>
    <property type="evidence" value="ECO:0007669"/>
    <property type="project" value="TreeGrafter"/>
</dbReference>
<dbReference type="Gene3D" id="3.40.50.300">
    <property type="entry name" value="P-loop containing nucleotide triphosphate hydrolases"/>
    <property type="match status" value="1"/>
</dbReference>
<gene>
    <name evidence="29" type="ORF">OFUS_LOCUS21610</name>
</gene>
<keyword evidence="7 28" id="KW-0812">Transmembrane</keyword>
<evidence type="ECO:0000256" key="5">
    <source>
        <dbReference type="ARBA" id="ARBA00022475"/>
    </source>
</evidence>
<feature type="transmembrane region" description="Helical" evidence="28">
    <location>
        <begin position="1407"/>
        <end position="1429"/>
    </location>
</feature>
<keyword evidence="13" id="KW-0809">Transit peptide</keyword>
<dbReference type="InterPro" id="IPR018491">
    <property type="entry name" value="SLC12_C"/>
</dbReference>
<organism evidence="29 30">
    <name type="scientific">Owenia fusiformis</name>
    <name type="common">Polychaete worm</name>
    <dbReference type="NCBI Taxonomy" id="6347"/>
    <lineage>
        <taxon>Eukaryota</taxon>
        <taxon>Metazoa</taxon>
        <taxon>Spiralia</taxon>
        <taxon>Lophotrochozoa</taxon>
        <taxon>Annelida</taxon>
        <taxon>Polychaeta</taxon>
        <taxon>Sedentaria</taxon>
        <taxon>Canalipalpata</taxon>
        <taxon>Sabellida</taxon>
        <taxon>Oweniida</taxon>
        <taxon>Oweniidae</taxon>
        <taxon>Owenia</taxon>
    </lineage>
</organism>
<dbReference type="InterPro" id="IPR054594">
    <property type="entry name" value="Lon_lid"/>
</dbReference>
<dbReference type="SUPFAM" id="SSF52540">
    <property type="entry name" value="P-loop containing nucleoside triphosphate hydrolases"/>
    <property type="match status" value="1"/>
</dbReference>
<dbReference type="GO" id="GO:0055078">
    <property type="term" value="P:sodium ion homeostasis"/>
    <property type="evidence" value="ECO:0007669"/>
    <property type="project" value="TreeGrafter"/>
</dbReference>
<evidence type="ECO:0000256" key="24">
    <source>
        <dbReference type="HAMAP-Rule" id="MF_03120"/>
    </source>
</evidence>
<dbReference type="EC" id="3.4.21.53" evidence="24"/>
<feature type="compositionally biased region" description="Polar residues" evidence="27">
    <location>
        <begin position="1082"/>
        <end position="1100"/>
    </location>
</feature>
<evidence type="ECO:0000256" key="9">
    <source>
        <dbReference type="ARBA" id="ARBA00022801"/>
    </source>
</evidence>
<feature type="compositionally biased region" description="Basic and acidic residues" evidence="27">
    <location>
        <begin position="1056"/>
        <end position="1078"/>
    </location>
</feature>
<dbReference type="Gene3D" id="3.30.230.10">
    <property type="match status" value="1"/>
</dbReference>
<keyword evidence="5" id="KW-1003">Cell membrane</keyword>
<dbReference type="SMART" id="SM00382">
    <property type="entry name" value="AAA"/>
    <property type="match status" value="1"/>
</dbReference>
<feature type="region of interest" description="Disordered" evidence="27">
    <location>
        <begin position="1008"/>
        <end position="1100"/>
    </location>
</feature>
<dbReference type="InterPro" id="IPR027417">
    <property type="entry name" value="P-loop_NTPase"/>
</dbReference>
<feature type="transmembrane region" description="Helical" evidence="28">
    <location>
        <begin position="1327"/>
        <end position="1346"/>
    </location>
</feature>
<dbReference type="Proteomes" id="UP000749559">
    <property type="component" value="Unassembled WGS sequence"/>
</dbReference>
<keyword evidence="30" id="KW-1185">Reference proteome</keyword>
<dbReference type="FunFam" id="1.20.1740.10:FF:000022">
    <property type="entry name" value="Bumetanide-sensitive na-k-cl cotransport protein"/>
    <property type="match status" value="1"/>
</dbReference>
<keyword evidence="21" id="KW-0739">Sodium transport</keyword>
<evidence type="ECO:0000256" key="28">
    <source>
        <dbReference type="SAM" id="Phobius"/>
    </source>
</evidence>
<feature type="compositionally biased region" description="Basic and acidic residues" evidence="27">
    <location>
        <begin position="1973"/>
        <end position="1985"/>
    </location>
</feature>
<dbReference type="FunFam" id="2.30.130.40:FF:000004">
    <property type="entry name" value="Lon protease homolog, mitochondrial"/>
    <property type="match status" value="1"/>
</dbReference>
<accession>A0A8J1U0C7</accession>
<dbReference type="SUPFAM" id="SSF88697">
    <property type="entry name" value="PUA domain-like"/>
    <property type="match status" value="1"/>
</dbReference>
<dbReference type="InterPro" id="IPR020568">
    <property type="entry name" value="Ribosomal_Su5_D2-typ_SF"/>
</dbReference>
<dbReference type="GO" id="GO:0006884">
    <property type="term" value="P:cell volume homeostasis"/>
    <property type="evidence" value="ECO:0007669"/>
    <property type="project" value="TreeGrafter"/>
</dbReference>
<feature type="transmembrane region" description="Helical" evidence="28">
    <location>
        <begin position="1283"/>
        <end position="1307"/>
    </location>
</feature>
<dbReference type="PANTHER" id="PTHR11827">
    <property type="entry name" value="SOLUTE CARRIER FAMILY 12, CATION COTRANSPORTERS"/>
    <property type="match status" value="1"/>
</dbReference>
<dbReference type="GO" id="GO:0016887">
    <property type="term" value="F:ATP hydrolysis activity"/>
    <property type="evidence" value="ECO:0007669"/>
    <property type="project" value="UniProtKB-UniRule"/>
</dbReference>
<feature type="compositionally biased region" description="Basic and acidic residues" evidence="27">
    <location>
        <begin position="2012"/>
        <end position="2043"/>
    </location>
</feature>
<dbReference type="Pfam" id="PF22667">
    <property type="entry name" value="Lon_lid"/>
    <property type="match status" value="1"/>
</dbReference>
<evidence type="ECO:0000256" key="27">
    <source>
        <dbReference type="SAM" id="MobiDB-lite"/>
    </source>
</evidence>
<dbReference type="Pfam" id="PF08403">
    <property type="entry name" value="AA_permease_N"/>
    <property type="match status" value="1"/>
</dbReference>
<dbReference type="SMART" id="SM00464">
    <property type="entry name" value="LON"/>
    <property type="match status" value="1"/>
</dbReference>
<evidence type="ECO:0000256" key="11">
    <source>
        <dbReference type="ARBA" id="ARBA00022840"/>
    </source>
</evidence>
<dbReference type="FunFam" id="1.20.5.5270:FF:000001">
    <property type="entry name" value="Lon protease homolog, mitochondrial"/>
    <property type="match status" value="1"/>
</dbReference>
<keyword evidence="18 24" id="KW-0496">Mitochondrion</keyword>
<dbReference type="Pfam" id="PF00004">
    <property type="entry name" value="AAA"/>
    <property type="match status" value="1"/>
</dbReference>
<evidence type="ECO:0000256" key="7">
    <source>
        <dbReference type="ARBA" id="ARBA00022692"/>
    </source>
</evidence>
<feature type="active site" evidence="24 25">
    <location>
        <position position="915"/>
    </location>
</feature>
<keyword evidence="14 28" id="KW-1133">Transmembrane helix</keyword>
<keyword evidence="19 28" id="KW-0472">Membrane</keyword>
<dbReference type="GO" id="GO:0005886">
    <property type="term" value="C:plasma membrane"/>
    <property type="evidence" value="ECO:0007669"/>
    <property type="project" value="UniProtKB-SubCell"/>
</dbReference>
<name>A0A8J1U0C7_OWEFU</name>
<dbReference type="InterPro" id="IPR013612">
    <property type="entry name" value="AA_permease_N"/>
</dbReference>
<feature type="compositionally biased region" description="Polar residues" evidence="27">
    <location>
        <begin position="2000"/>
        <end position="2009"/>
    </location>
</feature>
<keyword evidence="16" id="KW-0406">Ion transport</keyword>
<keyword evidence="11 24" id="KW-0067">ATP-binding</keyword>
<dbReference type="InterPro" id="IPR004842">
    <property type="entry name" value="SLC12A_fam"/>
</dbReference>
<comment type="function">
    <text evidence="24">ATP-dependent serine protease that mediates the selective degradation of misfolded, unassembled or oxidatively damaged polypeptides as well as certain short-lived regulatory proteins in the mitochondrial matrix. May also have a chaperone function in the assembly of inner membrane protein complexes. Participates in the regulation of mitochondrial gene expression and in the maintenance of the integrity of the mitochondrial genome. Binds to mitochondrial DNA in a site-specific manner.</text>
</comment>
<feature type="transmembrane region" description="Helical" evidence="28">
    <location>
        <begin position="1355"/>
        <end position="1374"/>
    </location>
</feature>
<evidence type="ECO:0000256" key="10">
    <source>
        <dbReference type="ARBA" id="ARBA00022825"/>
    </source>
</evidence>
<feature type="transmembrane region" description="Helical" evidence="28">
    <location>
        <begin position="1204"/>
        <end position="1225"/>
    </location>
</feature>
<proteinExistence type="inferred from homology"/>
<dbReference type="CDD" id="cd19500">
    <property type="entry name" value="RecA-like_Lon"/>
    <property type="match status" value="1"/>
</dbReference>
<evidence type="ECO:0000256" key="8">
    <source>
        <dbReference type="ARBA" id="ARBA00022741"/>
    </source>
</evidence>
<evidence type="ECO:0000256" key="14">
    <source>
        <dbReference type="ARBA" id="ARBA00022989"/>
    </source>
</evidence>
<comment type="subcellular location">
    <subcellularLocation>
        <location evidence="2">Cell membrane</location>
        <topology evidence="2">Multi-pass membrane protein</topology>
    </subcellularLocation>
    <subcellularLocation>
        <location evidence="1 24">Mitochondrion matrix</location>
    </subcellularLocation>
</comment>
<evidence type="ECO:0000256" key="21">
    <source>
        <dbReference type="ARBA" id="ARBA00023201"/>
    </source>
</evidence>
<keyword evidence="17 24" id="KW-0238">DNA-binding</keyword>
<evidence type="ECO:0000256" key="16">
    <source>
        <dbReference type="ARBA" id="ARBA00023065"/>
    </source>
</evidence>
<feature type="region of interest" description="Disordered" evidence="27">
    <location>
        <begin position="2138"/>
        <end position="2164"/>
    </location>
</feature>
<feature type="transmembrane region" description="Helical" evidence="28">
    <location>
        <begin position="1237"/>
        <end position="1262"/>
    </location>
</feature>
<dbReference type="InterPro" id="IPR003593">
    <property type="entry name" value="AAA+_ATPase"/>
</dbReference>
<dbReference type="InterPro" id="IPR003111">
    <property type="entry name" value="Lon_prtase_N"/>
</dbReference>
<keyword evidence="15" id="KW-0915">Sodium</keyword>
<dbReference type="PANTHER" id="PTHR11827:SF103">
    <property type="entry name" value="SODIUM CHLORIDE COTRANSPORTER 69, ISOFORM E"/>
    <property type="match status" value="1"/>
</dbReference>
<dbReference type="GO" id="GO:0055075">
    <property type="term" value="P:potassium ion homeostasis"/>
    <property type="evidence" value="ECO:0007669"/>
    <property type="project" value="TreeGrafter"/>
</dbReference>
<dbReference type="InterPro" id="IPR008268">
    <property type="entry name" value="Peptidase_S16_AS"/>
</dbReference>
<dbReference type="GO" id="GO:0005524">
    <property type="term" value="F:ATP binding"/>
    <property type="evidence" value="ECO:0007669"/>
    <property type="project" value="UniProtKB-UniRule"/>
</dbReference>
<evidence type="ECO:0000256" key="20">
    <source>
        <dbReference type="ARBA" id="ARBA00023180"/>
    </source>
</evidence>
<dbReference type="Pfam" id="PF05362">
    <property type="entry name" value="Lon_C"/>
    <property type="match status" value="1"/>
</dbReference>
<feature type="compositionally biased region" description="Basic and acidic residues" evidence="27">
    <location>
        <begin position="2055"/>
        <end position="2074"/>
    </location>
</feature>
<feature type="region of interest" description="Disordered" evidence="27">
    <location>
        <begin position="291"/>
        <end position="320"/>
    </location>
</feature>
<dbReference type="GO" id="GO:0005759">
    <property type="term" value="C:mitochondrial matrix"/>
    <property type="evidence" value="ECO:0007669"/>
    <property type="project" value="UniProtKB-SubCell"/>
</dbReference>
<protein>
    <recommendedName>
        <fullName evidence="24">Lon protease homolog, mitochondrial</fullName>
        <ecNumber evidence="24">3.4.21.53</ecNumber>
    </recommendedName>
</protein>
<feature type="transmembrane region" description="Helical" evidence="28">
    <location>
        <begin position="1580"/>
        <end position="1596"/>
    </location>
</feature>
<dbReference type="FunFam" id="1.20.58.1480:FF:000002">
    <property type="entry name" value="Lon protease homolog, mitochondrial"/>
    <property type="match status" value="1"/>
</dbReference>
<feature type="transmembrane region" description="Helical" evidence="28">
    <location>
        <begin position="1441"/>
        <end position="1461"/>
    </location>
</feature>
<dbReference type="Gene3D" id="2.30.130.40">
    <property type="entry name" value="LON domain-like"/>
    <property type="match status" value="1"/>
</dbReference>
<feature type="transmembrane region" description="Helical" evidence="28">
    <location>
        <begin position="1643"/>
        <end position="1676"/>
    </location>
</feature>
<keyword evidence="10 24" id="KW-0720">Serine protease</keyword>
<keyword evidence="12" id="KW-0769">Symport</keyword>
<feature type="region of interest" description="Disordered" evidence="27">
    <location>
        <begin position="107"/>
        <end position="143"/>
    </location>
</feature>
<dbReference type="EMBL" id="CAIIXF020000010">
    <property type="protein sequence ID" value="CAH1797293.1"/>
    <property type="molecule type" value="Genomic_DNA"/>
</dbReference>
<comment type="catalytic activity">
    <reaction evidence="23 24">
        <text>Hydrolysis of proteins in presence of ATP.</text>
        <dbReference type="EC" id="3.4.21.53"/>
    </reaction>
</comment>
<dbReference type="HAMAP" id="MF_03120">
    <property type="entry name" value="lonm_euk"/>
    <property type="match status" value="1"/>
</dbReference>
<feature type="compositionally biased region" description="Acidic residues" evidence="27">
    <location>
        <begin position="127"/>
        <end position="138"/>
    </location>
</feature>
<dbReference type="InterPro" id="IPR004841">
    <property type="entry name" value="AA-permease/SLC12A_dom"/>
</dbReference>
<comment type="similarity">
    <text evidence="3">Belongs to the SLC12A transporter family.</text>
</comment>
<dbReference type="FunFam" id="3.40.50.300:FF:000021">
    <property type="entry name" value="Lon protease homolog"/>
    <property type="match status" value="1"/>
</dbReference>
<feature type="compositionally biased region" description="Basic and acidic residues" evidence="27">
    <location>
        <begin position="1012"/>
        <end position="1044"/>
    </location>
</feature>
<dbReference type="InterPro" id="IPR008269">
    <property type="entry name" value="Lon_proteolytic"/>
</dbReference>
<comment type="caution">
    <text evidence="29">The sequence shown here is derived from an EMBL/GenBank/DDBJ whole genome shotgun (WGS) entry which is preliminary data.</text>
</comment>
<evidence type="ECO:0000256" key="13">
    <source>
        <dbReference type="ARBA" id="ARBA00022946"/>
    </source>
</evidence>
<dbReference type="NCBIfam" id="TIGR00930">
    <property type="entry name" value="2a30"/>
    <property type="match status" value="1"/>
</dbReference>
<dbReference type="GO" id="GO:0006515">
    <property type="term" value="P:protein quality control for misfolded or incompletely synthesized proteins"/>
    <property type="evidence" value="ECO:0007669"/>
    <property type="project" value="UniProtKB-UniRule"/>
</dbReference>
<dbReference type="InterPro" id="IPR004815">
    <property type="entry name" value="Lon_bac/euk-typ"/>
</dbReference>
<keyword evidence="20" id="KW-0325">Glycoprotein</keyword>
<keyword evidence="4" id="KW-0813">Transport</keyword>
<keyword evidence="22" id="KW-0868">Chloride</keyword>
<dbReference type="InterPro" id="IPR046336">
    <property type="entry name" value="Lon_prtase_N_sf"/>
</dbReference>
<dbReference type="Gene3D" id="1.20.1740.10">
    <property type="entry name" value="Amino acid/polyamine transporter I"/>
    <property type="match status" value="1"/>
</dbReference>
<dbReference type="Gene3D" id="1.10.8.60">
    <property type="match status" value="1"/>
</dbReference>
<feature type="compositionally biased region" description="Basic and acidic residues" evidence="27">
    <location>
        <begin position="309"/>
        <end position="320"/>
    </location>
</feature>
<dbReference type="PROSITE" id="PS01046">
    <property type="entry name" value="LON_SER"/>
    <property type="match status" value="1"/>
</dbReference>
<comment type="subunit">
    <text evidence="24">Homohexamer or homoheptamer. Organized in a ring with a central cavity.</text>
</comment>
<dbReference type="InterPro" id="IPR015947">
    <property type="entry name" value="PUA-like_sf"/>
</dbReference>
<feature type="region of interest" description="Disordered" evidence="27">
    <location>
        <begin position="1878"/>
        <end position="2125"/>
    </location>
</feature>
<feature type="compositionally biased region" description="Basic and acidic residues" evidence="27">
    <location>
        <begin position="1953"/>
        <end position="1963"/>
    </location>
</feature>
<keyword evidence="8 24" id="KW-0547">Nucleotide-binding</keyword>
<dbReference type="SUPFAM" id="SSF54211">
    <property type="entry name" value="Ribosomal protein S5 domain 2-like"/>
    <property type="match status" value="1"/>
</dbReference>
<dbReference type="OrthoDB" id="2411602at2759"/>
<evidence type="ECO:0000256" key="15">
    <source>
        <dbReference type="ARBA" id="ARBA00023053"/>
    </source>
</evidence>
<dbReference type="Pfam" id="PF03522">
    <property type="entry name" value="SLC12"/>
    <property type="match status" value="2"/>
</dbReference>
<dbReference type="PROSITE" id="PS51787">
    <property type="entry name" value="LON_N"/>
    <property type="match status" value="1"/>
</dbReference>
<comment type="similarity">
    <text evidence="24 25 26">Belongs to the peptidase S16 family.</text>
</comment>
<evidence type="ECO:0000256" key="17">
    <source>
        <dbReference type="ARBA" id="ARBA00023125"/>
    </source>
</evidence>